<reference evidence="2 3" key="1">
    <citation type="submission" date="2018-06" db="EMBL/GenBank/DDBJ databases">
        <title>A transcriptomic atlas of mushroom development highlights an independent origin of complex multicellularity.</title>
        <authorList>
            <consortium name="DOE Joint Genome Institute"/>
            <person name="Krizsan K."/>
            <person name="Almasi E."/>
            <person name="Merenyi Z."/>
            <person name="Sahu N."/>
            <person name="Viragh M."/>
            <person name="Koszo T."/>
            <person name="Mondo S."/>
            <person name="Kiss B."/>
            <person name="Balint B."/>
            <person name="Kues U."/>
            <person name="Barry K."/>
            <person name="Hegedus J.C."/>
            <person name="Henrissat B."/>
            <person name="Johnson J."/>
            <person name="Lipzen A."/>
            <person name="Ohm R."/>
            <person name="Nagy I."/>
            <person name="Pangilinan J."/>
            <person name="Yan J."/>
            <person name="Xiong Y."/>
            <person name="Grigoriev I.V."/>
            <person name="Hibbett D.S."/>
            <person name="Nagy L.G."/>
        </authorList>
    </citation>
    <scope>NUCLEOTIDE SEQUENCE [LARGE SCALE GENOMIC DNA]</scope>
    <source>
        <strain evidence="2 3">SZMC22713</strain>
    </source>
</reference>
<accession>A0A4R5XIN4</accession>
<organism evidence="2 3">
    <name type="scientific">Rickenella mellea</name>
    <dbReference type="NCBI Taxonomy" id="50990"/>
    <lineage>
        <taxon>Eukaryota</taxon>
        <taxon>Fungi</taxon>
        <taxon>Dikarya</taxon>
        <taxon>Basidiomycota</taxon>
        <taxon>Agaricomycotina</taxon>
        <taxon>Agaricomycetes</taxon>
        <taxon>Hymenochaetales</taxon>
        <taxon>Rickenellaceae</taxon>
        <taxon>Rickenella</taxon>
    </lineage>
</organism>
<keyword evidence="3" id="KW-1185">Reference proteome</keyword>
<evidence type="ECO:0000256" key="1">
    <source>
        <dbReference type="SAM" id="MobiDB-lite"/>
    </source>
</evidence>
<dbReference type="OrthoDB" id="3236701at2759"/>
<feature type="region of interest" description="Disordered" evidence="1">
    <location>
        <begin position="86"/>
        <end position="115"/>
    </location>
</feature>
<protein>
    <submittedName>
        <fullName evidence="2">Uncharacterized protein</fullName>
    </submittedName>
</protein>
<dbReference type="AlphaFoldDB" id="A0A4R5XIN4"/>
<gene>
    <name evidence="2" type="ORF">BD410DRAFT_56312</name>
</gene>
<proteinExistence type="predicted"/>
<dbReference type="EMBL" id="ML170156">
    <property type="protein sequence ID" value="TDL30217.1"/>
    <property type="molecule type" value="Genomic_DNA"/>
</dbReference>
<evidence type="ECO:0000313" key="3">
    <source>
        <dbReference type="Proteomes" id="UP000294933"/>
    </source>
</evidence>
<dbReference type="VEuPathDB" id="FungiDB:BD410DRAFT_56312"/>
<sequence length="115" mass="12734">MSSRMPLMLAGLRRRPSERNFLRFFASSTSTRSTSKHTVVLDNQTLYIDESLAKALGWNPQHGSDVGVPLSLSGWGPSYFTITPKGSDSDRLSRSVVESGHNPNVKQVLDSLKDR</sequence>
<name>A0A4R5XIN4_9AGAM</name>
<evidence type="ECO:0000313" key="2">
    <source>
        <dbReference type="EMBL" id="TDL30217.1"/>
    </source>
</evidence>
<dbReference type="Proteomes" id="UP000294933">
    <property type="component" value="Unassembled WGS sequence"/>
</dbReference>